<dbReference type="SUPFAM" id="SSF57850">
    <property type="entry name" value="RING/U-box"/>
    <property type="match status" value="1"/>
</dbReference>
<keyword evidence="10" id="KW-0227">DNA damage</keyword>
<dbReference type="GO" id="GO:0016605">
    <property type="term" value="C:PML body"/>
    <property type="evidence" value="ECO:0007669"/>
    <property type="project" value="UniProtKB-SubCell"/>
</dbReference>
<evidence type="ECO:0000256" key="13">
    <source>
        <dbReference type="ARBA" id="ARBA00022833"/>
    </source>
</evidence>
<dbReference type="GO" id="GO:0061630">
    <property type="term" value="F:ubiquitin protein ligase activity"/>
    <property type="evidence" value="ECO:0007669"/>
    <property type="project" value="UniProtKB-EC"/>
</dbReference>
<dbReference type="GO" id="GO:0016567">
    <property type="term" value="P:protein ubiquitination"/>
    <property type="evidence" value="ECO:0007669"/>
    <property type="project" value="InterPro"/>
</dbReference>
<dbReference type="SMART" id="SM00320">
    <property type="entry name" value="WD40"/>
    <property type="match status" value="2"/>
</dbReference>
<protein>
    <recommendedName>
        <fullName evidence="5">RING-type E3 ubiquitin transferase</fullName>
        <ecNumber evidence="5">2.3.2.27</ecNumber>
    </recommendedName>
</protein>
<dbReference type="Gene3D" id="2.130.10.10">
    <property type="entry name" value="YVTN repeat-like/Quinoprotein amine dehydrogenase"/>
    <property type="match status" value="1"/>
</dbReference>
<keyword evidence="13" id="KW-0862">Zinc</keyword>
<evidence type="ECO:0000256" key="18">
    <source>
        <dbReference type="SAM" id="MobiDB-lite"/>
    </source>
</evidence>
<dbReference type="GO" id="GO:0008270">
    <property type="term" value="F:zinc ion binding"/>
    <property type="evidence" value="ECO:0007669"/>
    <property type="project" value="UniProtKB-KW"/>
</dbReference>
<evidence type="ECO:0000256" key="17">
    <source>
        <dbReference type="SAM" id="Coils"/>
    </source>
</evidence>
<keyword evidence="21" id="KW-1185">Reference proteome</keyword>
<evidence type="ECO:0000256" key="3">
    <source>
        <dbReference type="ARBA" id="ARBA00004496"/>
    </source>
</evidence>
<keyword evidence="8" id="KW-0808">Transferase</keyword>
<dbReference type="GO" id="GO:0005737">
    <property type="term" value="C:cytoplasm"/>
    <property type="evidence" value="ECO:0007669"/>
    <property type="project" value="UniProtKB-SubCell"/>
</dbReference>
<keyword evidence="14" id="KW-0234">DNA repair</keyword>
<evidence type="ECO:0000313" key="20">
    <source>
        <dbReference type="EMBL" id="CAH1124617.1"/>
    </source>
</evidence>
<dbReference type="EC" id="2.3.2.27" evidence="5"/>
<dbReference type="GO" id="GO:0036297">
    <property type="term" value="P:interstrand cross-link repair"/>
    <property type="evidence" value="ECO:0007669"/>
    <property type="project" value="InterPro"/>
</dbReference>
<comment type="subcellular location">
    <subcellularLocation>
        <location evidence="3">Cytoplasm</location>
    </subcellularLocation>
    <subcellularLocation>
        <location evidence="2">Nucleus</location>
        <location evidence="2">PML body</location>
    </subcellularLocation>
</comment>
<evidence type="ECO:0000256" key="8">
    <source>
        <dbReference type="ARBA" id="ARBA00022679"/>
    </source>
</evidence>
<keyword evidence="6" id="KW-0963">Cytoplasm</keyword>
<feature type="region of interest" description="Disordered" evidence="18">
    <location>
        <begin position="1"/>
        <end position="35"/>
    </location>
</feature>
<evidence type="ECO:0000256" key="11">
    <source>
        <dbReference type="ARBA" id="ARBA00022771"/>
    </source>
</evidence>
<dbReference type="InterPro" id="IPR001680">
    <property type="entry name" value="WD40_rpt"/>
</dbReference>
<evidence type="ECO:0000256" key="6">
    <source>
        <dbReference type="ARBA" id="ARBA00022490"/>
    </source>
</evidence>
<dbReference type="InterPro" id="IPR015943">
    <property type="entry name" value="WD40/YVTN_repeat-like_dom_sf"/>
</dbReference>
<sequence>MQDNENMELEEQDGADEQEEPPGPSQGTSYQDDEDGSTCPVCLEAWTNCGDHRMCALKCGHLFGHKCILRWLDVQTKKCCPTCKKPVRRSDLRFIYAKKLIAVDNVELESLRVQLETALAQKNSALQNVSKYISREHVLKAEIEQLKRRVQELTSGCKATDLKLAVNRVRLYMEKNLEICSKNGCRDCKVFDISVQQDALLVTSRAPSDLFGAFGVKQFSLSNYKPIKFIPIHKEPIRDMCLHPTVNSLVLTVSTEKKFKVTETHNTSSQSVSLDSAPWACTWNPRNSNEFFIGTQNGTVSLYDLRKIIEPKLSLSVLGDFSPVVSMIAIQEPSGSDIIVAARLNAVWAFECYPDGSFNRHILPLEGPFLSLRYDKETKQILVSSRPNKNMPFARHTVCHLEKTRDPDLISCNTVYSFKGGSTAKLLAKTSCFAPNNIVAGHHETRKSILLFSVNTGEEVGSCPTNDNLVFDMNSFETPGGDKFLTYLNERKIEFFKFNVA</sequence>
<dbReference type="Gene3D" id="3.30.40.10">
    <property type="entry name" value="Zinc/RING finger domain, C3HC4 (zinc finger)"/>
    <property type="match status" value="1"/>
</dbReference>
<evidence type="ECO:0000256" key="5">
    <source>
        <dbReference type="ARBA" id="ARBA00012483"/>
    </source>
</evidence>
<dbReference type="PANTHER" id="PTHR16047">
    <property type="entry name" value="RFWD3 PROTEIN"/>
    <property type="match status" value="1"/>
</dbReference>
<dbReference type="InterPro" id="IPR056527">
    <property type="entry name" value="WD40_RFWD3"/>
</dbReference>
<feature type="coiled-coil region" evidence="17">
    <location>
        <begin position="108"/>
        <end position="156"/>
    </location>
</feature>
<comment type="catalytic activity">
    <reaction evidence="1">
        <text>S-ubiquitinyl-[E2 ubiquitin-conjugating enzyme]-L-cysteine + [acceptor protein]-L-lysine = [E2 ubiquitin-conjugating enzyme]-L-cysteine + N(6)-ubiquitinyl-[acceptor protein]-L-lysine.</text>
        <dbReference type="EC" id="2.3.2.27"/>
    </reaction>
</comment>
<dbReference type="InterPro" id="IPR036322">
    <property type="entry name" value="WD40_repeat_dom_sf"/>
</dbReference>
<evidence type="ECO:0000256" key="1">
    <source>
        <dbReference type="ARBA" id="ARBA00000900"/>
    </source>
</evidence>
<keyword evidence="17" id="KW-0175">Coiled coil</keyword>
<keyword evidence="9" id="KW-0677">Repeat</keyword>
<feature type="compositionally biased region" description="Acidic residues" evidence="18">
    <location>
        <begin position="1"/>
        <end position="20"/>
    </location>
</feature>
<dbReference type="Pfam" id="PF13639">
    <property type="entry name" value="zf-RING_2"/>
    <property type="match status" value="1"/>
</dbReference>
<dbReference type="AlphaFoldDB" id="A0A9P0DHQ3"/>
<evidence type="ECO:0000259" key="19">
    <source>
        <dbReference type="PROSITE" id="PS50089"/>
    </source>
</evidence>
<dbReference type="CDD" id="cd16450">
    <property type="entry name" value="mRING-C3HGC3_RFWD3"/>
    <property type="match status" value="1"/>
</dbReference>
<gene>
    <name evidence="20" type="ORF">CEUTPL_LOCUS3555</name>
</gene>
<evidence type="ECO:0000256" key="2">
    <source>
        <dbReference type="ARBA" id="ARBA00004322"/>
    </source>
</evidence>
<organism evidence="20 21">
    <name type="scientific">Ceutorhynchus assimilis</name>
    <name type="common">cabbage seed weevil</name>
    <dbReference type="NCBI Taxonomy" id="467358"/>
    <lineage>
        <taxon>Eukaryota</taxon>
        <taxon>Metazoa</taxon>
        <taxon>Ecdysozoa</taxon>
        <taxon>Arthropoda</taxon>
        <taxon>Hexapoda</taxon>
        <taxon>Insecta</taxon>
        <taxon>Pterygota</taxon>
        <taxon>Neoptera</taxon>
        <taxon>Endopterygota</taxon>
        <taxon>Coleoptera</taxon>
        <taxon>Polyphaga</taxon>
        <taxon>Cucujiformia</taxon>
        <taxon>Curculionidae</taxon>
        <taxon>Ceutorhynchinae</taxon>
        <taxon>Ceutorhynchus</taxon>
    </lineage>
</organism>
<dbReference type="Proteomes" id="UP001152799">
    <property type="component" value="Chromosome 12"/>
</dbReference>
<evidence type="ECO:0000256" key="14">
    <source>
        <dbReference type="ARBA" id="ARBA00023204"/>
    </source>
</evidence>
<evidence type="ECO:0000256" key="10">
    <source>
        <dbReference type="ARBA" id="ARBA00022763"/>
    </source>
</evidence>
<dbReference type="InterPro" id="IPR037381">
    <property type="entry name" value="RFWD3"/>
</dbReference>
<dbReference type="PANTHER" id="PTHR16047:SF7">
    <property type="entry name" value="E3 UBIQUITIN-PROTEIN LIGASE RFWD3"/>
    <property type="match status" value="1"/>
</dbReference>
<keyword evidence="7" id="KW-0853">WD repeat</keyword>
<proteinExistence type="predicted"/>
<evidence type="ECO:0000256" key="4">
    <source>
        <dbReference type="ARBA" id="ARBA00004906"/>
    </source>
</evidence>
<accession>A0A9P0DHQ3</accession>
<comment type="pathway">
    <text evidence="4">Protein modification; protein ubiquitination.</text>
</comment>
<evidence type="ECO:0000256" key="16">
    <source>
        <dbReference type="PROSITE-ProRule" id="PRU00175"/>
    </source>
</evidence>
<keyword evidence="15" id="KW-0539">Nucleus</keyword>
<evidence type="ECO:0000256" key="7">
    <source>
        <dbReference type="ARBA" id="ARBA00022574"/>
    </source>
</evidence>
<feature type="domain" description="RING-type" evidence="19">
    <location>
        <begin position="39"/>
        <end position="84"/>
    </location>
</feature>
<evidence type="ECO:0000256" key="9">
    <source>
        <dbReference type="ARBA" id="ARBA00022737"/>
    </source>
</evidence>
<dbReference type="InterPro" id="IPR013083">
    <property type="entry name" value="Znf_RING/FYVE/PHD"/>
</dbReference>
<keyword evidence="11 16" id="KW-0479">Metal-binding</keyword>
<dbReference type="OrthoDB" id="5600418at2759"/>
<reference evidence="20" key="1">
    <citation type="submission" date="2022-01" db="EMBL/GenBank/DDBJ databases">
        <authorList>
            <person name="King R."/>
        </authorList>
    </citation>
    <scope>NUCLEOTIDE SEQUENCE</scope>
</reference>
<evidence type="ECO:0000256" key="15">
    <source>
        <dbReference type="ARBA" id="ARBA00023242"/>
    </source>
</evidence>
<evidence type="ECO:0000256" key="12">
    <source>
        <dbReference type="ARBA" id="ARBA00022786"/>
    </source>
</evidence>
<keyword evidence="11 16" id="KW-0863">Zinc-finger</keyword>
<dbReference type="InterPro" id="IPR001841">
    <property type="entry name" value="Znf_RING"/>
</dbReference>
<dbReference type="SUPFAM" id="SSF50978">
    <property type="entry name" value="WD40 repeat-like"/>
    <property type="match status" value="1"/>
</dbReference>
<keyword evidence="12" id="KW-0833">Ubl conjugation pathway</keyword>
<dbReference type="PROSITE" id="PS50089">
    <property type="entry name" value="ZF_RING_2"/>
    <property type="match status" value="1"/>
</dbReference>
<dbReference type="Pfam" id="PF23419">
    <property type="entry name" value="WD40_RFWD3"/>
    <property type="match status" value="1"/>
</dbReference>
<dbReference type="EMBL" id="OU892288">
    <property type="protein sequence ID" value="CAH1124617.1"/>
    <property type="molecule type" value="Genomic_DNA"/>
</dbReference>
<evidence type="ECO:0000313" key="21">
    <source>
        <dbReference type="Proteomes" id="UP001152799"/>
    </source>
</evidence>
<name>A0A9P0DHQ3_9CUCU</name>